<organism evidence="3 4">
    <name type="scientific">Rathayibacter festucae</name>
    <dbReference type="NCBI Taxonomy" id="110937"/>
    <lineage>
        <taxon>Bacteria</taxon>
        <taxon>Bacillati</taxon>
        <taxon>Actinomycetota</taxon>
        <taxon>Actinomycetes</taxon>
        <taxon>Micrococcales</taxon>
        <taxon>Microbacteriaceae</taxon>
        <taxon>Rathayibacter</taxon>
    </lineage>
</organism>
<sequence length="400" mass="42693">MHLSYCTNVHPAEDLEGVVRQLDVYAGPARVAAGLETVGVGLWIPRDLAARLVASREDRAVLRAALERNGLEVRTLNAFPYAAFHAEVVKLDVYRPDWTTPERLAYTIDCARILADLLPAGADGSISTLPLGWREGWGAEQDAAAVRQLARLVDELRELRRSTGHAIRLAIEPEPGCILDTVEDVVAWLHPRIGLVDPAYVGVCLDTCHLAVSFADPTAAVRRIRDAGLRVVKVQASAALHVEDPADPAARAAVGAFVEKRYLHQTRENGAGGVLRVDDLPEALDTLPGAGPWRVHFHVPLHHRPAAPLSATTAVLAEAVSAVDAAWPYDEIHLDVETYTWAVLADAPSDLSVGIGAELAWAAEHLLTAPARAAVLEAGAAVPPVAAVPVAALIAEEVSL</sequence>
<dbReference type="SUPFAM" id="SSF51658">
    <property type="entry name" value="Xylose isomerase-like"/>
    <property type="match status" value="1"/>
</dbReference>
<feature type="domain" description="Xylose isomerase-like TIM barrel" evidence="2">
    <location>
        <begin position="32"/>
        <end position="235"/>
    </location>
</feature>
<dbReference type="EMBL" id="CP047180">
    <property type="protein sequence ID" value="QHC64235.1"/>
    <property type="molecule type" value="Genomic_DNA"/>
</dbReference>
<gene>
    <name evidence="3" type="primary">eboE</name>
    <name evidence="3" type="ORF">GSU69_17135</name>
</gene>
<evidence type="ECO:0000256" key="1">
    <source>
        <dbReference type="ARBA" id="ARBA00023277"/>
    </source>
</evidence>
<dbReference type="Pfam" id="PF01261">
    <property type="entry name" value="AP_endonuc_2"/>
    <property type="match status" value="1"/>
</dbReference>
<dbReference type="Proteomes" id="UP000464597">
    <property type="component" value="Chromosome"/>
</dbReference>
<keyword evidence="1" id="KW-0119">Carbohydrate metabolism</keyword>
<name>A0ABX6H3K6_9MICO</name>
<dbReference type="PROSITE" id="PS00730">
    <property type="entry name" value="AP_NUCLEASE_F2_2"/>
    <property type="match status" value="1"/>
</dbReference>
<evidence type="ECO:0000313" key="4">
    <source>
        <dbReference type="Proteomes" id="UP000464597"/>
    </source>
</evidence>
<reference evidence="4" key="1">
    <citation type="submission" date="2019-12" db="EMBL/GenBank/DDBJ databases">
        <title>Complete and draft genome sequences of new strains and members of some known species of the genus Rathayibacter isolated from plants.</title>
        <authorList>
            <person name="Tarlachkov S.V."/>
            <person name="Starodumova I.P."/>
            <person name="Dorofeeva L.V."/>
            <person name="Prisyazhnaya N.V."/>
            <person name="Leyn S."/>
            <person name="Zlamal J."/>
            <person name="Elan M."/>
            <person name="Osterman A.L."/>
            <person name="Nadler S."/>
            <person name="Subbotin S.A."/>
            <person name="Evtushenko L.I."/>
        </authorList>
    </citation>
    <scope>NUCLEOTIDE SEQUENCE [LARGE SCALE GENOMIC DNA]</scope>
    <source>
        <strain evidence="4">VKM Ac-2802</strain>
    </source>
</reference>
<protein>
    <submittedName>
        <fullName evidence="3">Metabolite traffic protein EboE</fullName>
    </submittedName>
</protein>
<keyword evidence="4" id="KW-1185">Reference proteome</keyword>
<dbReference type="Gene3D" id="3.20.20.150">
    <property type="entry name" value="Divalent-metal-dependent TIM barrel enzymes"/>
    <property type="match status" value="1"/>
</dbReference>
<dbReference type="InterPro" id="IPR036237">
    <property type="entry name" value="Xyl_isomerase-like_sf"/>
</dbReference>
<evidence type="ECO:0000259" key="2">
    <source>
        <dbReference type="Pfam" id="PF01261"/>
    </source>
</evidence>
<proteinExistence type="predicted"/>
<evidence type="ECO:0000313" key="3">
    <source>
        <dbReference type="EMBL" id="QHC64235.1"/>
    </source>
</evidence>
<dbReference type="InterPro" id="IPR018246">
    <property type="entry name" value="AP_endonuc_F2_Zn_BS"/>
</dbReference>
<dbReference type="NCBIfam" id="NF035939">
    <property type="entry name" value="TIM_EboE"/>
    <property type="match status" value="1"/>
</dbReference>
<dbReference type="RefSeq" id="WP_159423652.1">
    <property type="nucleotide sequence ID" value="NZ_CP047180.1"/>
</dbReference>
<dbReference type="InterPro" id="IPR013022">
    <property type="entry name" value="Xyl_isomerase-like_TIM-brl"/>
</dbReference>
<accession>A0ABX6H3K6</accession>